<reference evidence="2 3" key="1">
    <citation type="submission" date="2019-08" db="EMBL/GenBank/DDBJ databases">
        <title>Deep-cultivation of Planctomycetes and their phenomic and genomic characterization uncovers novel biology.</title>
        <authorList>
            <person name="Wiegand S."/>
            <person name="Jogler M."/>
            <person name="Boedeker C."/>
            <person name="Pinto D."/>
            <person name="Vollmers J."/>
            <person name="Rivas-Marin E."/>
            <person name="Kohn T."/>
            <person name="Peeters S.H."/>
            <person name="Heuer A."/>
            <person name="Rast P."/>
            <person name="Oberbeckmann S."/>
            <person name="Bunk B."/>
            <person name="Jeske O."/>
            <person name="Meyerdierks A."/>
            <person name="Storesund J.E."/>
            <person name="Kallscheuer N."/>
            <person name="Luecker S."/>
            <person name="Lage O.M."/>
            <person name="Pohl T."/>
            <person name="Merkel B.J."/>
            <person name="Hornburger P."/>
            <person name="Mueller R.-W."/>
            <person name="Bruemmer F."/>
            <person name="Labrenz M."/>
            <person name="Spormann A.M."/>
            <person name="Op Den Camp H."/>
            <person name="Overmann J."/>
            <person name="Amann R."/>
            <person name="Jetten M.S.M."/>
            <person name="Mascher T."/>
            <person name="Medema M.H."/>
            <person name="Devos D.P."/>
            <person name="Kaster A.-K."/>
            <person name="Ovreas L."/>
            <person name="Rohde M."/>
            <person name="Galperin M.Y."/>
            <person name="Jogler C."/>
        </authorList>
    </citation>
    <scope>NUCLEOTIDE SEQUENCE [LARGE SCALE GENOMIC DNA]</scope>
    <source>
        <strain evidence="2 3">LF1</strain>
    </source>
</reference>
<feature type="compositionally biased region" description="Low complexity" evidence="1">
    <location>
        <begin position="58"/>
        <end position="70"/>
    </location>
</feature>
<protein>
    <submittedName>
        <fullName evidence="2">Uncharacterized protein</fullName>
    </submittedName>
</protein>
<dbReference type="EMBL" id="VRLW01000001">
    <property type="protein sequence ID" value="KAA1258497.1"/>
    <property type="molecule type" value="Genomic_DNA"/>
</dbReference>
<proteinExistence type="predicted"/>
<evidence type="ECO:0000313" key="2">
    <source>
        <dbReference type="EMBL" id="KAA1258497.1"/>
    </source>
</evidence>
<dbReference type="AlphaFoldDB" id="A0A5B1CBL8"/>
<feature type="region of interest" description="Disordered" evidence="1">
    <location>
        <begin position="53"/>
        <end position="131"/>
    </location>
</feature>
<name>A0A5B1CBL8_9BACT</name>
<organism evidence="2 3">
    <name type="scientific">Rubripirellula obstinata</name>
    <dbReference type="NCBI Taxonomy" id="406547"/>
    <lineage>
        <taxon>Bacteria</taxon>
        <taxon>Pseudomonadati</taxon>
        <taxon>Planctomycetota</taxon>
        <taxon>Planctomycetia</taxon>
        <taxon>Pirellulales</taxon>
        <taxon>Pirellulaceae</taxon>
        <taxon>Rubripirellula</taxon>
    </lineage>
</organism>
<evidence type="ECO:0000256" key="1">
    <source>
        <dbReference type="SAM" id="MobiDB-lite"/>
    </source>
</evidence>
<accession>A0A5B1CBL8</accession>
<keyword evidence="3" id="KW-1185">Reference proteome</keyword>
<feature type="compositionally biased region" description="Low complexity" evidence="1">
    <location>
        <begin position="81"/>
        <end position="100"/>
    </location>
</feature>
<gene>
    <name evidence="2" type="ORF">LF1_10170</name>
</gene>
<dbReference type="Proteomes" id="UP000322699">
    <property type="component" value="Unassembled WGS sequence"/>
</dbReference>
<feature type="compositionally biased region" description="Polar residues" evidence="1">
    <location>
        <begin position="101"/>
        <end position="114"/>
    </location>
</feature>
<dbReference type="RefSeq" id="WP_068267313.1">
    <property type="nucleotide sequence ID" value="NZ_LWSK01000185.1"/>
</dbReference>
<evidence type="ECO:0000313" key="3">
    <source>
        <dbReference type="Proteomes" id="UP000322699"/>
    </source>
</evidence>
<sequence>MRNLFIIVILAGVAFTAGWFTIDREGDKTTIQFNRAEIRQDTRRVIDRGREILDNRDQQFAGDQQQPQQDPRYANRNGGFQQQDQRYQQPNFQQSAPQQNGYQNQNQAPWNQNFGRPDPNAYDVNQYQERR</sequence>
<dbReference type="OrthoDB" id="292350at2"/>
<comment type="caution">
    <text evidence="2">The sequence shown here is derived from an EMBL/GenBank/DDBJ whole genome shotgun (WGS) entry which is preliminary data.</text>
</comment>